<feature type="transmembrane region" description="Helical" evidence="5">
    <location>
        <begin position="282"/>
        <end position="306"/>
    </location>
</feature>
<keyword evidence="3 5" id="KW-0472">Membrane</keyword>
<evidence type="ECO:0008006" key="8">
    <source>
        <dbReference type="Google" id="ProtNLM"/>
    </source>
</evidence>
<dbReference type="EMBL" id="LGSZ01000026">
    <property type="protein sequence ID" value="KPH81842.1"/>
    <property type="molecule type" value="Genomic_DNA"/>
</dbReference>
<dbReference type="PANTHER" id="PTHR23521">
    <property type="entry name" value="TRANSPORTER MFS SUPERFAMILY"/>
    <property type="match status" value="1"/>
</dbReference>
<evidence type="ECO:0000256" key="2">
    <source>
        <dbReference type="ARBA" id="ARBA00022989"/>
    </source>
</evidence>
<dbReference type="Pfam" id="PF07690">
    <property type="entry name" value="MFS_1"/>
    <property type="match status" value="1"/>
</dbReference>
<feature type="transmembrane region" description="Helical" evidence="5">
    <location>
        <begin position="252"/>
        <end position="275"/>
    </location>
</feature>
<feature type="compositionally biased region" description="Acidic residues" evidence="4">
    <location>
        <begin position="1"/>
        <end position="10"/>
    </location>
</feature>
<organism evidence="6 7">
    <name type="scientific">Bosea vaviloviae</name>
    <dbReference type="NCBI Taxonomy" id="1526658"/>
    <lineage>
        <taxon>Bacteria</taxon>
        <taxon>Pseudomonadati</taxon>
        <taxon>Pseudomonadota</taxon>
        <taxon>Alphaproteobacteria</taxon>
        <taxon>Hyphomicrobiales</taxon>
        <taxon>Boseaceae</taxon>
        <taxon>Bosea</taxon>
    </lineage>
</organism>
<accession>A0A0N1F608</accession>
<dbReference type="PANTHER" id="PTHR23521:SF3">
    <property type="entry name" value="MFS TRANSPORTER"/>
    <property type="match status" value="1"/>
</dbReference>
<dbReference type="InterPro" id="IPR047200">
    <property type="entry name" value="MFS_YcaD-like"/>
</dbReference>
<comment type="caution">
    <text evidence="6">The sequence shown here is derived from an EMBL/GenBank/DDBJ whole genome shotgun (WGS) entry which is preliminary data.</text>
</comment>
<protein>
    <recommendedName>
        <fullName evidence="8">Major facilitator superfamily (MFS) profile domain-containing protein</fullName>
    </recommendedName>
</protein>
<dbReference type="Gene3D" id="1.20.1250.20">
    <property type="entry name" value="MFS general substrate transporter like domains"/>
    <property type="match status" value="2"/>
</dbReference>
<dbReference type="RefSeq" id="WP_054208245.1">
    <property type="nucleotide sequence ID" value="NZ_LGSZ01000026.1"/>
</dbReference>
<dbReference type="GO" id="GO:0005886">
    <property type="term" value="C:plasma membrane"/>
    <property type="evidence" value="ECO:0007669"/>
    <property type="project" value="TreeGrafter"/>
</dbReference>
<evidence type="ECO:0000313" key="7">
    <source>
        <dbReference type="Proteomes" id="UP000037822"/>
    </source>
</evidence>
<feature type="region of interest" description="Disordered" evidence="4">
    <location>
        <begin position="404"/>
        <end position="427"/>
    </location>
</feature>
<evidence type="ECO:0000256" key="5">
    <source>
        <dbReference type="SAM" id="Phobius"/>
    </source>
</evidence>
<feature type="transmembrane region" description="Helical" evidence="5">
    <location>
        <begin position="90"/>
        <end position="110"/>
    </location>
</feature>
<feature type="transmembrane region" description="Helical" evidence="5">
    <location>
        <begin position="377"/>
        <end position="397"/>
    </location>
</feature>
<keyword evidence="2 5" id="KW-1133">Transmembrane helix</keyword>
<feature type="transmembrane region" description="Helical" evidence="5">
    <location>
        <begin position="179"/>
        <end position="198"/>
    </location>
</feature>
<proteinExistence type="predicted"/>
<evidence type="ECO:0000256" key="1">
    <source>
        <dbReference type="ARBA" id="ARBA00022692"/>
    </source>
</evidence>
<feature type="transmembrane region" description="Helical" evidence="5">
    <location>
        <begin position="344"/>
        <end position="365"/>
    </location>
</feature>
<keyword evidence="7" id="KW-1185">Reference proteome</keyword>
<sequence>MDSEQDDETAEPTASQSTMPGSSVAALGAIVAGALVLQVAGTILNTLVPLSLALAKQSPLLIGLVGSAYSVGFLWGCFKLPPLIRRIGHIRAFAVFASLQTMSTISIALLPAELWIVPRLVMGLAAAGHGICIESWISGQAHPSQRGRIFGLYQILNRVALIASQLAVGYAAIAMESMLLLAAMAFSTALIPVCLTRARGPDSSQAVTLKLRLLWTQAPAAVIGCLYVGLMGGPLVNVAPAYGILIGLDQKAATLLTASVQIGALLLQGPTGLLADRLDSRIIMLAAAGTVIAALVALGVSLHLGALHLPGLLALFAIVGAGSIPLYTVAVTHAFVRLKDEQPVALSAGLLFLWGIGSTIGPLASSAAMQVVGPQGLPIYFAVLSIGLCVFLVIRLVRKPAPAPVESSRDARPISVPGMGSRLTPLK</sequence>
<gene>
    <name evidence="6" type="ORF">AE618_06535</name>
</gene>
<dbReference type="InterPro" id="IPR036259">
    <property type="entry name" value="MFS_trans_sf"/>
</dbReference>
<dbReference type="SUPFAM" id="SSF103473">
    <property type="entry name" value="MFS general substrate transporter"/>
    <property type="match status" value="1"/>
</dbReference>
<feature type="transmembrane region" description="Helical" evidence="5">
    <location>
        <begin position="24"/>
        <end position="48"/>
    </location>
</feature>
<evidence type="ECO:0000313" key="6">
    <source>
        <dbReference type="EMBL" id="KPH81842.1"/>
    </source>
</evidence>
<evidence type="ECO:0000256" key="3">
    <source>
        <dbReference type="ARBA" id="ARBA00023136"/>
    </source>
</evidence>
<dbReference type="OrthoDB" id="9810614at2"/>
<dbReference type="Proteomes" id="UP000037822">
    <property type="component" value="Unassembled WGS sequence"/>
</dbReference>
<feature type="region of interest" description="Disordered" evidence="4">
    <location>
        <begin position="1"/>
        <end position="20"/>
    </location>
</feature>
<evidence type="ECO:0000256" key="4">
    <source>
        <dbReference type="SAM" id="MobiDB-lite"/>
    </source>
</evidence>
<feature type="transmembrane region" description="Helical" evidence="5">
    <location>
        <begin position="312"/>
        <end position="332"/>
    </location>
</feature>
<reference evidence="6 7" key="1">
    <citation type="submission" date="2015-07" db="EMBL/GenBank/DDBJ databases">
        <title>Whole genome sequencing of Bosea vaviloviae isolated from cave pool.</title>
        <authorList>
            <person name="Tan N.E.H."/>
            <person name="Lee Y.P."/>
            <person name="Gan H.M."/>
            <person name="Barton H."/>
            <person name="Savka M.A."/>
        </authorList>
    </citation>
    <scope>NUCLEOTIDE SEQUENCE [LARGE SCALE GENOMIC DNA]</scope>
    <source>
        <strain evidence="6 7">SD260</strain>
    </source>
</reference>
<dbReference type="CDD" id="cd17477">
    <property type="entry name" value="MFS_YcaD_like"/>
    <property type="match status" value="1"/>
</dbReference>
<feature type="transmembrane region" description="Helical" evidence="5">
    <location>
        <begin position="60"/>
        <end position="78"/>
    </location>
</feature>
<dbReference type="PATRIC" id="fig|1526658.3.peg.3655"/>
<dbReference type="GO" id="GO:0022857">
    <property type="term" value="F:transmembrane transporter activity"/>
    <property type="evidence" value="ECO:0007669"/>
    <property type="project" value="InterPro"/>
</dbReference>
<keyword evidence="1 5" id="KW-0812">Transmembrane</keyword>
<dbReference type="AlphaFoldDB" id="A0A0N1F608"/>
<feature type="transmembrane region" description="Helical" evidence="5">
    <location>
        <begin position="219"/>
        <end position="246"/>
    </location>
</feature>
<dbReference type="InterPro" id="IPR011701">
    <property type="entry name" value="MFS"/>
</dbReference>
<name>A0A0N1F608_9HYPH</name>